<proteinExistence type="predicted"/>
<evidence type="ECO:0000313" key="2">
    <source>
        <dbReference type="Proteomes" id="UP001057402"/>
    </source>
</evidence>
<keyword evidence="2" id="KW-1185">Reference proteome</keyword>
<dbReference type="EMBL" id="CM042883">
    <property type="protein sequence ID" value="KAI4378760.1"/>
    <property type="molecule type" value="Genomic_DNA"/>
</dbReference>
<gene>
    <name evidence="1" type="ORF">MLD38_016195</name>
</gene>
<reference evidence="2" key="1">
    <citation type="journal article" date="2023" name="Front. Plant Sci.">
        <title>Chromosomal-level genome assembly of Melastoma candidum provides insights into trichome evolution.</title>
        <authorList>
            <person name="Zhong Y."/>
            <person name="Wu W."/>
            <person name="Sun C."/>
            <person name="Zou P."/>
            <person name="Liu Y."/>
            <person name="Dai S."/>
            <person name="Zhou R."/>
        </authorList>
    </citation>
    <scope>NUCLEOTIDE SEQUENCE [LARGE SCALE GENOMIC DNA]</scope>
</reference>
<name>A0ACB9RIP6_9MYRT</name>
<dbReference type="Proteomes" id="UP001057402">
    <property type="component" value="Chromosome 4"/>
</dbReference>
<evidence type="ECO:0000313" key="1">
    <source>
        <dbReference type="EMBL" id="KAI4378760.1"/>
    </source>
</evidence>
<comment type="caution">
    <text evidence="1">The sequence shown here is derived from an EMBL/GenBank/DDBJ whole genome shotgun (WGS) entry which is preliminary data.</text>
</comment>
<accession>A0ACB9RIP6</accession>
<sequence>MDLERQEHGEMKMMKKKKHHVLVVPYPSQGHINPMLQFSKRLSSKGLSPTLATTSFISSAMNLPSTTGPVRLSSISDGFDLGGFPSAPSIGAYLSSLHHSGSRTLAGLLAEFREAGDPVDCVVYDAFLPWVLDVAKVHGIPGAAFFTQACAVNYIYYLVHHGKMRLPLGDTPVRIPGLPPLELRDMPSFICVSGSYPAYFELVLHQFEGIERADWVLVNTFYELEAEVVDEMSKDCPVLTIGPTIPSVYLDKRVTDDKEYGLNLFELDPSDCIGWLQTKPPRSTVYVSFGSMAALNEAQMAEIAWGVKSTGFNFLWAVRTSEERKLPAKFKEEELGDTGLIVNWSPQMEILSDAAVGCFFTHSGWNSTIEALSVGVPMVGMPQWTDQPTDAKLVEDVWRVGLRVLVGEDGIVTREEIRRCIMQVMGNEEMRTNAAKWKELAVASVSPGGSSDRNIDLLVAGIAGP</sequence>
<organism evidence="1 2">
    <name type="scientific">Melastoma candidum</name>
    <dbReference type="NCBI Taxonomy" id="119954"/>
    <lineage>
        <taxon>Eukaryota</taxon>
        <taxon>Viridiplantae</taxon>
        <taxon>Streptophyta</taxon>
        <taxon>Embryophyta</taxon>
        <taxon>Tracheophyta</taxon>
        <taxon>Spermatophyta</taxon>
        <taxon>Magnoliopsida</taxon>
        <taxon>eudicotyledons</taxon>
        <taxon>Gunneridae</taxon>
        <taxon>Pentapetalae</taxon>
        <taxon>rosids</taxon>
        <taxon>malvids</taxon>
        <taxon>Myrtales</taxon>
        <taxon>Melastomataceae</taxon>
        <taxon>Melastomatoideae</taxon>
        <taxon>Melastomateae</taxon>
        <taxon>Melastoma</taxon>
    </lineage>
</organism>
<protein>
    <submittedName>
        <fullName evidence="1">Uncharacterized protein</fullName>
    </submittedName>
</protein>